<dbReference type="InterPro" id="IPR007138">
    <property type="entry name" value="ABM_dom"/>
</dbReference>
<sequence length="109" mass="12247">MSIVKINALTVPNGEAGKHLEERFGARLHSIDDQPGFEGFQLLRPVKGDDRYFVITWWKDQESYDGWVNGESFAKSHGHTGKDGQQRKPAASQSSLLEFDVVLDSREGQ</sequence>
<dbReference type="InterPro" id="IPR011008">
    <property type="entry name" value="Dimeric_a/b-barrel"/>
</dbReference>
<dbReference type="Proteomes" id="UP000221653">
    <property type="component" value="Unassembled WGS sequence"/>
</dbReference>
<keyword evidence="4" id="KW-1185">Reference proteome</keyword>
<dbReference type="OrthoDB" id="5518003at2"/>
<evidence type="ECO:0000313" key="3">
    <source>
        <dbReference type="EMBL" id="PFG27728.1"/>
    </source>
</evidence>
<evidence type="ECO:0000313" key="4">
    <source>
        <dbReference type="Proteomes" id="UP000221653"/>
    </source>
</evidence>
<dbReference type="PANTHER" id="PTHR34474:SF2">
    <property type="entry name" value="SIGNAL TRANSDUCTION PROTEIN TRAP"/>
    <property type="match status" value="1"/>
</dbReference>
<dbReference type="Pfam" id="PF03992">
    <property type="entry name" value="ABM"/>
    <property type="match status" value="1"/>
</dbReference>
<feature type="domain" description="ABM" evidence="2">
    <location>
        <begin position="3"/>
        <end position="94"/>
    </location>
</feature>
<dbReference type="STRING" id="1724.GCA_001044175_00578"/>
<keyword evidence="3" id="KW-0560">Oxidoreductase</keyword>
<dbReference type="EMBL" id="PDJF01000001">
    <property type="protein sequence ID" value="PFG27728.1"/>
    <property type="molecule type" value="Genomic_DNA"/>
</dbReference>
<dbReference type="AlphaFoldDB" id="A0A2A9DM00"/>
<accession>A0A2A9DM00</accession>
<organism evidence="3 4">
    <name type="scientific">Corynebacterium renale</name>
    <dbReference type="NCBI Taxonomy" id="1724"/>
    <lineage>
        <taxon>Bacteria</taxon>
        <taxon>Bacillati</taxon>
        <taxon>Actinomycetota</taxon>
        <taxon>Actinomycetes</taxon>
        <taxon>Mycobacteriales</taxon>
        <taxon>Corynebacteriaceae</taxon>
        <taxon>Corynebacterium</taxon>
    </lineage>
</organism>
<name>A0A2A9DM00_9CORY</name>
<gene>
    <name evidence="3" type="ORF">ATK06_0804</name>
</gene>
<reference evidence="3 4" key="1">
    <citation type="submission" date="2017-10" db="EMBL/GenBank/DDBJ databases">
        <title>Sequencing the genomes of 1000 actinobacteria strains.</title>
        <authorList>
            <person name="Klenk H.-P."/>
        </authorList>
    </citation>
    <scope>NUCLEOTIDE SEQUENCE [LARGE SCALE GENOMIC DNA]</scope>
    <source>
        <strain evidence="3 4">DSM 20688</strain>
    </source>
</reference>
<dbReference type="PROSITE" id="PS51725">
    <property type="entry name" value="ABM"/>
    <property type="match status" value="1"/>
</dbReference>
<feature type="region of interest" description="Disordered" evidence="1">
    <location>
        <begin position="69"/>
        <end position="95"/>
    </location>
</feature>
<keyword evidence="3" id="KW-0503">Monooxygenase</keyword>
<dbReference type="InterPro" id="IPR050404">
    <property type="entry name" value="Heme-degrading_MO"/>
</dbReference>
<dbReference type="SUPFAM" id="SSF54909">
    <property type="entry name" value="Dimeric alpha+beta barrel"/>
    <property type="match status" value="1"/>
</dbReference>
<evidence type="ECO:0000256" key="1">
    <source>
        <dbReference type="SAM" id="MobiDB-lite"/>
    </source>
</evidence>
<evidence type="ECO:0000259" key="2">
    <source>
        <dbReference type="PROSITE" id="PS51725"/>
    </source>
</evidence>
<dbReference type="PANTHER" id="PTHR34474">
    <property type="entry name" value="SIGNAL TRANSDUCTION PROTEIN TRAP"/>
    <property type="match status" value="1"/>
</dbReference>
<protein>
    <submittedName>
        <fullName evidence="3">Heme-degrading monooxygenase HmoA</fullName>
    </submittedName>
</protein>
<dbReference type="GO" id="GO:0004497">
    <property type="term" value="F:monooxygenase activity"/>
    <property type="evidence" value="ECO:0007669"/>
    <property type="project" value="UniProtKB-KW"/>
</dbReference>
<proteinExistence type="predicted"/>
<dbReference type="Gene3D" id="3.30.70.100">
    <property type="match status" value="1"/>
</dbReference>
<dbReference type="RefSeq" id="WP_048381806.1">
    <property type="nucleotide sequence ID" value="NZ_LDYE01000011.1"/>
</dbReference>
<comment type="caution">
    <text evidence="3">The sequence shown here is derived from an EMBL/GenBank/DDBJ whole genome shotgun (WGS) entry which is preliminary data.</text>
</comment>